<evidence type="ECO:0000256" key="2">
    <source>
        <dbReference type="ARBA" id="ARBA00022448"/>
    </source>
</evidence>
<comment type="subunit">
    <text evidence="7">The complex comprises the extracytoplasmic solute receptor protein and the two transmembrane proteins.</text>
</comment>
<evidence type="ECO:0000256" key="4">
    <source>
        <dbReference type="ARBA" id="ARBA00022692"/>
    </source>
</evidence>
<evidence type="ECO:0000313" key="10">
    <source>
        <dbReference type="Proteomes" id="UP000184444"/>
    </source>
</evidence>
<comment type="subcellular location">
    <subcellularLocation>
        <location evidence="7">Cell inner membrane</location>
        <topology evidence="7">Multi-pass membrane protein</topology>
    </subcellularLocation>
    <subcellularLocation>
        <location evidence="1">Cell membrane</location>
        <topology evidence="1">Multi-pass membrane protein</topology>
    </subcellularLocation>
</comment>
<proteinExistence type="inferred from homology"/>
<evidence type="ECO:0000256" key="7">
    <source>
        <dbReference type="RuleBase" id="RU369079"/>
    </source>
</evidence>
<dbReference type="AlphaFoldDB" id="A0A1M7DDE1"/>
<keyword evidence="5 7" id="KW-1133">Transmembrane helix</keyword>
<dbReference type="Pfam" id="PF04290">
    <property type="entry name" value="DctQ"/>
    <property type="match status" value="1"/>
</dbReference>
<evidence type="ECO:0000256" key="3">
    <source>
        <dbReference type="ARBA" id="ARBA00022475"/>
    </source>
</evidence>
<dbReference type="GO" id="GO:0022857">
    <property type="term" value="F:transmembrane transporter activity"/>
    <property type="evidence" value="ECO:0007669"/>
    <property type="project" value="UniProtKB-UniRule"/>
</dbReference>
<dbReference type="Proteomes" id="UP000184444">
    <property type="component" value="Unassembled WGS sequence"/>
</dbReference>
<feature type="domain" description="Tripartite ATP-independent periplasmic transporters DctQ component" evidence="8">
    <location>
        <begin position="39"/>
        <end position="164"/>
    </location>
</feature>
<sequence length="183" mass="19183">MAGNTAQGGLRPWLGAARILHGSALVAAAAGGLMFCGLATLLTISIVARKTMGWQVRGDVEIVQMGGAVAASLLFAWCQVRHGNVAVDFATRSLPRAVQQVLNRIGYLSLGCLGLLLAARTAALGLGSLESHAISTLLAWREGYWQLAMAPGLGLFGVVGLFQAVAPQQVTDRMAQTFRLGRI</sequence>
<reference evidence="10" key="1">
    <citation type="submission" date="2016-11" db="EMBL/GenBank/DDBJ databases">
        <authorList>
            <person name="Varghese N."/>
            <person name="Submissions S."/>
        </authorList>
    </citation>
    <scope>NUCLEOTIDE SEQUENCE [LARGE SCALE GENOMIC DNA]</scope>
    <source>
        <strain evidence="10">DSM 6637</strain>
    </source>
</reference>
<evidence type="ECO:0000256" key="5">
    <source>
        <dbReference type="ARBA" id="ARBA00022989"/>
    </source>
</evidence>
<keyword evidence="2 7" id="KW-0813">Transport</keyword>
<evidence type="ECO:0000256" key="6">
    <source>
        <dbReference type="ARBA" id="ARBA00023136"/>
    </source>
</evidence>
<comment type="similarity">
    <text evidence="7">Belongs to the TRAP transporter small permease family.</text>
</comment>
<evidence type="ECO:0000256" key="1">
    <source>
        <dbReference type="ARBA" id="ARBA00004651"/>
    </source>
</evidence>
<comment type="function">
    <text evidence="7">Part of the tripartite ATP-independent periplasmic (TRAP) transport system.</text>
</comment>
<feature type="transmembrane region" description="Helical" evidence="7">
    <location>
        <begin position="105"/>
        <end position="123"/>
    </location>
</feature>
<dbReference type="GO" id="GO:0005886">
    <property type="term" value="C:plasma membrane"/>
    <property type="evidence" value="ECO:0007669"/>
    <property type="project" value="UniProtKB-SubCell"/>
</dbReference>
<evidence type="ECO:0000259" key="8">
    <source>
        <dbReference type="Pfam" id="PF04290"/>
    </source>
</evidence>
<dbReference type="STRING" id="53463.SAMN05444389_101280"/>
<organism evidence="9 10">
    <name type="scientific">Paracoccus solventivorans</name>
    <dbReference type="NCBI Taxonomy" id="53463"/>
    <lineage>
        <taxon>Bacteria</taxon>
        <taxon>Pseudomonadati</taxon>
        <taxon>Pseudomonadota</taxon>
        <taxon>Alphaproteobacteria</taxon>
        <taxon>Rhodobacterales</taxon>
        <taxon>Paracoccaceae</taxon>
        <taxon>Paracoccus</taxon>
    </lineage>
</organism>
<dbReference type="EMBL" id="FRCK01000001">
    <property type="protein sequence ID" value="SHL77229.1"/>
    <property type="molecule type" value="Genomic_DNA"/>
</dbReference>
<dbReference type="RefSeq" id="WP_073060789.1">
    <property type="nucleotide sequence ID" value="NZ_FRCK01000001.1"/>
</dbReference>
<dbReference type="OrthoDB" id="6183232at2"/>
<keyword evidence="4 7" id="KW-0812">Transmembrane</keyword>
<feature type="transmembrane region" description="Helical" evidence="7">
    <location>
        <begin position="20"/>
        <end position="48"/>
    </location>
</feature>
<dbReference type="InterPro" id="IPR055348">
    <property type="entry name" value="DctQ"/>
</dbReference>
<keyword evidence="6 7" id="KW-0472">Membrane</keyword>
<gene>
    <name evidence="9" type="ORF">SAMN05444389_101280</name>
</gene>
<evidence type="ECO:0000313" key="9">
    <source>
        <dbReference type="EMBL" id="SHL77229.1"/>
    </source>
</evidence>
<keyword evidence="10" id="KW-1185">Reference proteome</keyword>
<comment type="caution">
    <text evidence="7">Lacks conserved residue(s) required for the propagation of feature annotation.</text>
</comment>
<protein>
    <recommendedName>
        <fullName evidence="7">TRAP transporter small permease protein</fullName>
    </recommendedName>
</protein>
<keyword evidence="3" id="KW-1003">Cell membrane</keyword>
<accession>A0A1M7DDE1</accession>
<name>A0A1M7DDE1_9RHOB</name>
<keyword evidence="7" id="KW-0997">Cell inner membrane</keyword>
<feature type="transmembrane region" description="Helical" evidence="7">
    <location>
        <begin position="143"/>
        <end position="166"/>
    </location>
</feature>